<dbReference type="Proteomes" id="UP000823388">
    <property type="component" value="Chromosome 7N"/>
</dbReference>
<dbReference type="EMBL" id="CM029050">
    <property type="protein sequence ID" value="KAG2566710.1"/>
    <property type="molecule type" value="Genomic_DNA"/>
</dbReference>
<gene>
    <name evidence="2" type="ORF">PVAP13_7NG249434</name>
</gene>
<reference evidence="2" key="1">
    <citation type="submission" date="2020-05" db="EMBL/GenBank/DDBJ databases">
        <title>WGS assembly of Panicum virgatum.</title>
        <authorList>
            <person name="Lovell J.T."/>
            <person name="Jenkins J."/>
            <person name="Shu S."/>
            <person name="Juenger T.E."/>
            <person name="Schmutz J."/>
        </authorList>
    </citation>
    <scope>NUCLEOTIDE SEQUENCE</scope>
    <source>
        <strain evidence="2">AP13</strain>
    </source>
</reference>
<accession>A0A8T0PYI3</accession>
<evidence type="ECO:0000313" key="2">
    <source>
        <dbReference type="EMBL" id="KAG2566710.1"/>
    </source>
</evidence>
<sequence>MMVAGKGFSLNRIKPKFAACPVRGMSRELLFLQSSPPTWTAQFAKAKRAHVTRGASRRRETATAAAEAAGAGACGGRSPEPGTAGSFETRSGGTSCKEPVGKSPML</sequence>
<name>A0A8T0PYI3_PANVG</name>
<feature type="compositionally biased region" description="Low complexity" evidence="1">
    <location>
        <begin position="62"/>
        <end position="71"/>
    </location>
</feature>
<keyword evidence="3" id="KW-1185">Reference proteome</keyword>
<feature type="region of interest" description="Disordered" evidence="1">
    <location>
        <begin position="49"/>
        <end position="106"/>
    </location>
</feature>
<protein>
    <submittedName>
        <fullName evidence="2">Uncharacterized protein</fullName>
    </submittedName>
</protein>
<proteinExistence type="predicted"/>
<comment type="caution">
    <text evidence="2">The sequence shown here is derived from an EMBL/GenBank/DDBJ whole genome shotgun (WGS) entry which is preliminary data.</text>
</comment>
<dbReference type="AlphaFoldDB" id="A0A8T0PYI3"/>
<organism evidence="2 3">
    <name type="scientific">Panicum virgatum</name>
    <name type="common">Blackwell switchgrass</name>
    <dbReference type="NCBI Taxonomy" id="38727"/>
    <lineage>
        <taxon>Eukaryota</taxon>
        <taxon>Viridiplantae</taxon>
        <taxon>Streptophyta</taxon>
        <taxon>Embryophyta</taxon>
        <taxon>Tracheophyta</taxon>
        <taxon>Spermatophyta</taxon>
        <taxon>Magnoliopsida</taxon>
        <taxon>Liliopsida</taxon>
        <taxon>Poales</taxon>
        <taxon>Poaceae</taxon>
        <taxon>PACMAD clade</taxon>
        <taxon>Panicoideae</taxon>
        <taxon>Panicodae</taxon>
        <taxon>Paniceae</taxon>
        <taxon>Panicinae</taxon>
        <taxon>Panicum</taxon>
        <taxon>Panicum sect. Hiantes</taxon>
    </lineage>
</organism>
<evidence type="ECO:0000313" key="3">
    <source>
        <dbReference type="Proteomes" id="UP000823388"/>
    </source>
</evidence>
<evidence type="ECO:0000256" key="1">
    <source>
        <dbReference type="SAM" id="MobiDB-lite"/>
    </source>
</evidence>